<reference evidence="2" key="1">
    <citation type="journal article" date="2020" name="Nature">
        <title>Giant virus diversity and host interactions through global metagenomics.</title>
        <authorList>
            <person name="Schulz F."/>
            <person name="Roux S."/>
            <person name="Paez-Espino D."/>
            <person name="Jungbluth S."/>
            <person name="Walsh D.A."/>
            <person name="Denef V.J."/>
            <person name="McMahon K.D."/>
            <person name="Konstantinidis K.T."/>
            <person name="Eloe-Fadrosh E.A."/>
            <person name="Kyrpides N.C."/>
            <person name="Woyke T."/>
        </authorList>
    </citation>
    <scope>NUCLEOTIDE SEQUENCE</scope>
    <source>
        <strain evidence="2">GVMAG-S-1101169-75</strain>
    </source>
</reference>
<dbReference type="EMBL" id="MN740794">
    <property type="protein sequence ID" value="QHU12017.1"/>
    <property type="molecule type" value="Genomic_DNA"/>
</dbReference>
<dbReference type="AlphaFoldDB" id="A0A6C0K5M0"/>
<dbReference type="Pfam" id="PF04326">
    <property type="entry name" value="SLFN_AlbA_2"/>
    <property type="match status" value="1"/>
</dbReference>
<dbReference type="InterPro" id="IPR038461">
    <property type="entry name" value="Schlafen_AlbA_2_dom_sf"/>
</dbReference>
<feature type="domain" description="Schlafen AlbA-2" evidence="1">
    <location>
        <begin position="19"/>
        <end position="147"/>
    </location>
</feature>
<name>A0A6C0K5M0_9ZZZZ</name>
<protein>
    <recommendedName>
        <fullName evidence="1">Schlafen AlbA-2 domain-containing protein</fullName>
    </recommendedName>
</protein>
<sequence length="160" mass="17937">MMITEEYTYLKGAKVPWSESANIEFKVSFSSAAKEVYIKTIGALLNQEKGGCLLFGIDNHGIVKGFIPSVKKHNTIDHIKLMMDDIVSHDLLFTDGTLLPLDRTLQVKVHPISVDEFVVVVFCYKKSSLKVTRPNGEIYVRGNASTRLWKKGPFFLLTAS</sequence>
<dbReference type="Gene3D" id="3.30.950.30">
    <property type="entry name" value="Schlafen, AAA domain"/>
    <property type="match status" value="1"/>
</dbReference>
<evidence type="ECO:0000313" key="2">
    <source>
        <dbReference type="EMBL" id="QHU12017.1"/>
    </source>
</evidence>
<organism evidence="2">
    <name type="scientific">viral metagenome</name>
    <dbReference type="NCBI Taxonomy" id="1070528"/>
    <lineage>
        <taxon>unclassified sequences</taxon>
        <taxon>metagenomes</taxon>
        <taxon>organismal metagenomes</taxon>
    </lineage>
</organism>
<dbReference type="InterPro" id="IPR007421">
    <property type="entry name" value="Schlafen_AlbA_2_dom"/>
</dbReference>
<accession>A0A6C0K5M0</accession>
<evidence type="ECO:0000259" key="1">
    <source>
        <dbReference type="Pfam" id="PF04326"/>
    </source>
</evidence>
<proteinExistence type="predicted"/>